<evidence type="ECO:0000259" key="1">
    <source>
        <dbReference type="Pfam" id="PF09423"/>
    </source>
</evidence>
<accession>A0A5C5WJU7</accession>
<evidence type="ECO:0000313" key="3">
    <source>
        <dbReference type="EMBL" id="TWT51094.1"/>
    </source>
</evidence>
<dbReference type="InterPro" id="IPR029052">
    <property type="entry name" value="Metallo-depent_PP-like"/>
</dbReference>
<dbReference type="PANTHER" id="PTHR33987">
    <property type="entry name" value="CALCINEURIN-LIKE METALLO-PHOSPHOESTERASE SUPERFAMILY PROTEIN"/>
    <property type="match status" value="1"/>
</dbReference>
<evidence type="ECO:0000313" key="4">
    <source>
        <dbReference type="Proteomes" id="UP000316598"/>
    </source>
</evidence>
<gene>
    <name evidence="3" type="primary">phoD</name>
    <name evidence="3" type="ORF">Pla22_38710</name>
</gene>
<dbReference type="InterPro" id="IPR038607">
    <property type="entry name" value="PhoD-like_sf"/>
</dbReference>
<reference evidence="3 4" key="1">
    <citation type="submission" date="2019-02" db="EMBL/GenBank/DDBJ databases">
        <title>Deep-cultivation of Planctomycetes and their phenomic and genomic characterization uncovers novel biology.</title>
        <authorList>
            <person name="Wiegand S."/>
            <person name="Jogler M."/>
            <person name="Boedeker C."/>
            <person name="Pinto D."/>
            <person name="Vollmers J."/>
            <person name="Rivas-Marin E."/>
            <person name="Kohn T."/>
            <person name="Peeters S.H."/>
            <person name="Heuer A."/>
            <person name="Rast P."/>
            <person name="Oberbeckmann S."/>
            <person name="Bunk B."/>
            <person name="Jeske O."/>
            <person name="Meyerdierks A."/>
            <person name="Storesund J.E."/>
            <person name="Kallscheuer N."/>
            <person name="Luecker S."/>
            <person name="Lage O.M."/>
            <person name="Pohl T."/>
            <person name="Merkel B.J."/>
            <person name="Hornburger P."/>
            <person name="Mueller R.-W."/>
            <person name="Bruemmer F."/>
            <person name="Labrenz M."/>
            <person name="Spormann A.M."/>
            <person name="Op Den Camp H."/>
            <person name="Overmann J."/>
            <person name="Amann R."/>
            <person name="Jetten M.S.M."/>
            <person name="Mascher T."/>
            <person name="Medema M.H."/>
            <person name="Devos D.P."/>
            <person name="Kaster A.-K."/>
            <person name="Ovreas L."/>
            <person name="Rohde M."/>
            <person name="Galperin M.Y."/>
            <person name="Jogler C."/>
        </authorList>
    </citation>
    <scope>NUCLEOTIDE SEQUENCE [LARGE SCALE GENOMIC DNA]</scope>
    <source>
        <strain evidence="3 4">Pla22</strain>
    </source>
</reference>
<name>A0A5C5WJU7_9BACT</name>
<dbReference type="Proteomes" id="UP000316598">
    <property type="component" value="Unassembled WGS sequence"/>
</dbReference>
<dbReference type="CDD" id="cd07389">
    <property type="entry name" value="MPP_PhoD"/>
    <property type="match status" value="1"/>
</dbReference>
<comment type="caution">
    <text evidence="3">The sequence shown here is derived from an EMBL/GenBank/DDBJ whole genome shotgun (WGS) entry which is preliminary data.</text>
</comment>
<organism evidence="3 4">
    <name type="scientific">Rubripirellula amarantea</name>
    <dbReference type="NCBI Taxonomy" id="2527999"/>
    <lineage>
        <taxon>Bacteria</taxon>
        <taxon>Pseudomonadati</taxon>
        <taxon>Planctomycetota</taxon>
        <taxon>Planctomycetia</taxon>
        <taxon>Pirellulales</taxon>
        <taxon>Pirellulaceae</taxon>
        <taxon>Rubripirellula</taxon>
    </lineage>
</organism>
<dbReference type="InterPro" id="IPR018946">
    <property type="entry name" value="PhoD-like_MPP"/>
</dbReference>
<keyword evidence="4" id="KW-1185">Reference proteome</keyword>
<dbReference type="Gene3D" id="3.60.21.70">
    <property type="entry name" value="PhoD-like phosphatase"/>
    <property type="match status" value="1"/>
</dbReference>
<dbReference type="PANTHER" id="PTHR33987:SF1">
    <property type="entry name" value="CALCINEURIN-LIKE METALLO-PHOSPHOESTERASE SUPERFAMILY PROTEIN"/>
    <property type="match status" value="1"/>
</dbReference>
<dbReference type="InterPro" id="IPR056702">
    <property type="entry name" value="DUF7800"/>
</dbReference>
<evidence type="ECO:0000259" key="2">
    <source>
        <dbReference type="Pfam" id="PF25077"/>
    </source>
</evidence>
<dbReference type="AlphaFoldDB" id="A0A5C5WJU7"/>
<dbReference type="SUPFAM" id="SSF56300">
    <property type="entry name" value="Metallo-dependent phosphatases"/>
    <property type="match status" value="1"/>
</dbReference>
<dbReference type="GO" id="GO:0004035">
    <property type="term" value="F:alkaline phosphatase activity"/>
    <property type="evidence" value="ECO:0007669"/>
    <property type="project" value="UniProtKB-EC"/>
</dbReference>
<dbReference type="Pfam" id="PF25077">
    <property type="entry name" value="DUF7800"/>
    <property type="match status" value="1"/>
</dbReference>
<sequence length="504" mass="56434">MRVLPSERASEGNRAVHYGDTMRVMLESKAWIALSVLFVLTLGSTCAGKPPITAGETSAVMKDLDPYLIDALYGSDRDGQTGRFGEEGAMVDLLTEPAFVALVEQHNLKLFNGPMIGDIRPTSAKFWIRTAGEADVQIQIGDMTSNQVTTSPSGDYTAVMTVDGLEPFTAYTYTVMIDGEKVERESFTFKTAPAAGQRVSFDVAFGSGARYVPSNEYAWRNMAESNPLAYLGLGDNVYIDVMNRRGAQRLFYYRRGLSPAWSELTSSVAIYAVWDDHDMAIDDSAGGAGLDAPWKVPNWTVFRQNWNNPYYGGGDKVPGTWHSFSLGDVEFFMTDGRFYREKKDRTMLGPDQKKWLLKALAESKAKFKVLASGTMWSDGADKDGKDSWAGRWARGERNEIFDWINQKKINGVILISGDRHRSDIWKVDRPAGYPLYEFVSAKVTNEHTHQTFPNAIWSYNEGNFWGQLSFNLQLSDPVMTFRCVDISGKVVKEYPLKLSELSHR</sequence>
<dbReference type="EC" id="3.1.3.1" evidence="3"/>
<keyword evidence="3" id="KW-0378">Hydrolase</keyword>
<dbReference type="Pfam" id="PF09423">
    <property type="entry name" value="PhoD"/>
    <property type="match status" value="1"/>
</dbReference>
<feature type="domain" description="DUF7800" evidence="2">
    <location>
        <begin position="109"/>
        <end position="185"/>
    </location>
</feature>
<proteinExistence type="predicted"/>
<dbReference type="EMBL" id="SJPI01000002">
    <property type="protein sequence ID" value="TWT51094.1"/>
    <property type="molecule type" value="Genomic_DNA"/>
</dbReference>
<protein>
    <submittedName>
        <fullName evidence="3">Alkaline phosphatase D</fullName>
        <ecNumber evidence="3">3.1.3.1</ecNumber>
    </submittedName>
</protein>
<feature type="domain" description="PhoD-like phosphatase metallophosphatase" evidence="1">
    <location>
        <begin position="205"/>
        <end position="450"/>
    </location>
</feature>